<name>K0B5K9_9ARCH</name>
<dbReference type="KEGG" id="nkr:NKOR_02345"/>
<dbReference type="PATRIC" id="fig|1229908.8.peg.498"/>
<dbReference type="HOGENOM" id="CLU_2839194_0_0_2"/>
<keyword evidence="2" id="KW-1185">Reference proteome</keyword>
<proteinExistence type="predicted"/>
<reference evidence="1 2" key="1">
    <citation type="journal article" date="2012" name="J. Bacteriol.">
        <title>Draft Genome Sequence of an Ammonia-Oxidizing Archaeon, "Candidatus Nitrosopumilus koreensis" AR1, from Marine Sediment.</title>
        <authorList>
            <person name="Park S.J."/>
            <person name="Kim J.G."/>
            <person name="Jung M.Y."/>
            <person name="Kim S.J."/>
            <person name="Cha I.T."/>
            <person name="Kwon K."/>
            <person name="Lee J.H."/>
            <person name="Rhee S.K."/>
        </authorList>
    </citation>
    <scope>NUCLEOTIDE SEQUENCE [LARGE SCALE GENOMIC DNA]</scope>
    <source>
        <strain evidence="1 2">AR1</strain>
    </source>
</reference>
<evidence type="ECO:0000313" key="2">
    <source>
        <dbReference type="Proteomes" id="UP000006101"/>
    </source>
</evidence>
<accession>K0B5K9</accession>
<sequence>MRTRDPDAIIRDLTDQKVKEQKEEKTRNYVTQIVTMQHYFMEEHNQLKDLQLMQIQGDFNVRTSP</sequence>
<protein>
    <submittedName>
        <fullName evidence="1">Uncharacterized protein</fullName>
    </submittedName>
</protein>
<dbReference type="AlphaFoldDB" id="K0B5K9"/>
<gene>
    <name evidence="1" type="ORF">NKOR_02345</name>
</gene>
<dbReference type="Proteomes" id="UP000006101">
    <property type="component" value="Chromosome"/>
</dbReference>
<evidence type="ECO:0000313" key="1">
    <source>
        <dbReference type="EMBL" id="AFS80367.1"/>
    </source>
</evidence>
<dbReference type="STRING" id="1229908.NKOR_02345"/>
<organism evidence="1 2">
    <name type="scientific">Candidatus Nitrosopumilus koreensis AR1</name>
    <dbReference type="NCBI Taxonomy" id="1229908"/>
    <lineage>
        <taxon>Archaea</taxon>
        <taxon>Nitrososphaerota</taxon>
        <taxon>Nitrososphaeria</taxon>
        <taxon>Nitrosopumilales</taxon>
        <taxon>Nitrosopumilaceae</taxon>
        <taxon>Nitrosopumilus</taxon>
    </lineage>
</organism>
<dbReference type="EMBL" id="CP003842">
    <property type="protein sequence ID" value="AFS80367.1"/>
    <property type="molecule type" value="Genomic_DNA"/>
</dbReference>